<evidence type="ECO:0000313" key="4">
    <source>
        <dbReference type="Proteomes" id="UP000030762"/>
    </source>
</evidence>
<dbReference type="EMBL" id="JH767149">
    <property type="protein sequence ID" value="EQC35940.1"/>
    <property type="molecule type" value="Genomic_DNA"/>
</dbReference>
<keyword evidence="2" id="KW-0812">Transmembrane</keyword>
<dbReference type="AlphaFoldDB" id="T0QQ29"/>
<feature type="region of interest" description="Disordered" evidence="1">
    <location>
        <begin position="80"/>
        <end position="110"/>
    </location>
</feature>
<keyword evidence="4" id="KW-1185">Reference proteome</keyword>
<proteinExistence type="predicted"/>
<evidence type="ECO:0000256" key="2">
    <source>
        <dbReference type="SAM" id="Phobius"/>
    </source>
</evidence>
<dbReference type="Proteomes" id="UP000030762">
    <property type="component" value="Unassembled WGS sequence"/>
</dbReference>
<sequence length="110" mass="11502">MRTAYGSENEETNRFLAGPTRVVIAAKPKKKSSKARRVAAAVGVTFMVACAVGAYATLGTSQAGSQAIQQSSLEASAIEAHLESSSSNNDSINSVETTSRPHGRANRFAD</sequence>
<dbReference type="InParanoid" id="T0QQ29"/>
<feature type="compositionally biased region" description="Basic residues" evidence="1">
    <location>
        <begin position="101"/>
        <end position="110"/>
    </location>
</feature>
<keyword evidence="2" id="KW-1133">Transmembrane helix</keyword>
<dbReference type="VEuPathDB" id="FungiDB:SDRG_06685"/>
<reference evidence="3 4" key="1">
    <citation type="submission" date="2012-04" db="EMBL/GenBank/DDBJ databases">
        <title>The Genome Sequence of Saprolegnia declina VS20.</title>
        <authorList>
            <consortium name="The Broad Institute Genome Sequencing Platform"/>
            <person name="Russ C."/>
            <person name="Nusbaum C."/>
            <person name="Tyler B."/>
            <person name="van West P."/>
            <person name="Dieguez-Uribeondo J."/>
            <person name="de Bruijn I."/>
            <person name="Tripathy S."/>
            <person name="Jiang R."/>
            <person name="Young S.K."/>
            <person name="Zeng Q."/>
            <person name="Gargeya S."/>
            <person name="Fitzgerald M."/>
            <person name="Haas B."/>
            <person name="Abouelleil A."/>
            <person name="Alvarado L."/>
            <person name="Arachchi H.M."/>
            <person name="Berlin A."/>
            <person name="Chapman S.B."/>
            <person name="Goldberg J."/>
            <person name="Griggs A."/>
            <person name="Gujja S."/>
            <person name="Hansen M."/>
            <person name="Howarth C."/>
            <person name="Imamovic A."/>
            <person name="Larimer J."/>
            <person name="McCowen C."/>
            <person name="Montmayeur A."/>
            <person name="Murphy C."/>
            <person name="Neiman D."/>
            <person name="Pearson M."/>
            <person name="Priest M."/>
            <person name="Roberts A."/>
            <person name="Saif S."/>
            <person name="Shea T."/>
            <person name="Sisk P."/>
            <person name="Sykes S."/>
            <person name="Wortman J."/>
            <person name="Nusbaum C."/>
            <person name="Birren B."/>
        </authorList>
    </citation>
    <scope>NUCLEOTIDE SEQUENCE [LARGE SCALE GENOMIC DNA]</scope>
    <source>
        <strain evidence="3 4">VS20</strain>
    </source>
</reference>
<dbReference type="RefSeq" id="XP_008610702.1">
    <property type="nucleotide sequence ID" value="XM_008612480.1"/>
</dbReference>
<organism evidence="3 4">
    <name type="scientific">Saprolegnia diclina (strain VS20)</name>
    <dbReference type="NCBI Taxonomy" id="1156394"/>
    <lineage>
        <taxon>Eukaryota</taxon>
        <taxon>Sar</taxon>
        <taxon>Stramenopiles</taxon>
        <taxon>Oomycota</taxon>
        <taxon>Saprolegniomycetes</taxon>
        <taxon>Saprolegniales</taxon>
        <taxon>Saprolegniaceae</taxon>
        <taxon>Saprolegnia</taxon>
    </lineage>
</organism>
<keyword evidence="2" id="KW-0472">Membrane</keyword>
<evidence type="ECO:0000313" key="3">
    <source>
        <dbReference type="EMBL" id="EQC35940.1"/>
    </source>
</evidence>
<accession>T0QQ29</accession>
<protein>
    <submittedName>
        <fullName evidence="3">Uncharacterized protein</fullName>
    </submittedName>
</protein>
<feature type="transmembrane region" description="Helical" evidence="2">
    <location>
        <begin position="38"/>
        <end position="58"/>
    </location>
</feature>
<name>T0QQ29_SAPDV</name>
<dbReference type="GeneID" id="19947412"/>
<gene>
    <name evidence="3" type="ORF">SDRG_06685</name>
</gene>
<feature type="compositionally biased region" description="Low complexity" evidence="1">
    <location>
        <begin position="84"/>
        <end position="94"/>
    </location>
</feature>
<evidence type="ECO:0000256" key="1">
    <source>
        <dbReference type="SAM" id="MobiDB-lite"/>
    </source>
</evidence>